<dbReference type="FunCoup" id="G4TA13">
    <property type="interactions" value="642"/>
</dbReference>
<dbReference type="PANTHER" id="PTHR23082">
    <property type="entry name" value="TRANSCRIPTION INITIATION FACTOR IIIC TFIIIC , POLYPEPTIDE 3-RELATED"/>
    <property type="match status" value="1"/>
</dbReference>
<feature type="compositionally biased region" description="Acidic residues" evidence="2">
    <location>
        <begin position="22"/>
        <end position="45"/>
    </location>
</feature>
<dbReference type="HOGENOM" id="CLU_002391_0_1_1"/>
<feature type="compositionally biased region" description="Acidic residues" evidence="2">
    <location>
        <begin position="888"/>
        <end position="900"/>
    </location>
</feature>
<dbReference type="EMBL" id="CAFZ01000027">
    <property type="protein sequence ID" value="CCA68156.1"/>
    <property type="molecule type" value="Genomic_DNA"/>
</dbReference>
<dbReference type="InterPro" id="IPR039340">
    <property type="entry name" value="Tfc4/TFIIIC-102/Sfc4"/>
</dbReference>
<keyword evidence="1" id="KW-0802">TPR repeat</keyword>
<dbReference type="GO" id="GO:0000127">
    <property type="term" value="C:transcription factor TFIIIC complex"/>
    <property type="evidence" value="ECO:0007669"/>
    <property type="project" value="TreeGrafter"/>
</dbReference>
<dbReference type="Gene3D" id="1.25.40.10">
    <property type="entry name" value="Tetratricopeptide repeat domain"/>
    <property type="match status" value="3"/>
</dbReference>
<evidence type="ECO:0000256" key="2">
    <source>
        <dbReference type="SAM" id="MobiDB-lite"/>
    </source>
</evidence>
<evidence type="ECO:0000313" key="4">
    <source>
        <dbReference type="Proteomes" id="UP000007148"/>
    </source>
</evidence>
<evidence type="ECO:0000313" key="3">
    <source>
        <dbReference type="EMBL" id="CCA68156.1"/>
    </source>
</evidence>
<dbReference type="Pfam" id="PF14559">
    <property type="entry name" value="TPR_19"/>
    <property type="match status" value="1"/>
</dbReference>
<feature type="region of interest" description="Disordered" evidence="2">
    <location>
        <begin position="1"/>
        <end position="73"/>
    </location>
</feature>
<feature type="repeat" description="TPR" evidence="1">
    <location>
        <begin position="145"/>
        <end position="178"/>
    </location>
</feature>
<evidence type="ECO:0000256" key="1">
    <source>
        <dbReference type="PROSITE-ProRule" id="PRU00339"/>
    </source>
</evidence>
<dbReference type="eggNOG" id="KOG2076">
    <property type="taxonomic scope" value="Eukaryota"/>
</dbReference>
<dbReference type="STRING" id="1109443.G4TA13"/>
<proteinExistence type="predicted"/>
<name>G4TA13_SERID</name>
<protein>
    <submittedName>
        <fullName evidence="3">Uncharacterized protein</fullName>
    </submittedName>
</protein>
<feature type="repeat" description="TPR" evidence="1">
    <location>
        <begin position="246"/>
        <end position="279"/>
    </location>
</feature>
<dbReference type="SMART" id="SM00028">
    <property type="entry name" value="TPR"/>
    <property type="match status" value="6"/>
</dbReference>
<dbReference type="Pfam" id="PF13181">
    <property type="entry name" value="TPR_8"/>
    <property type="match status" value="1"/>
</dbReference>
<accession>G4TA13</accession>
<dbReference type="InterPro" id="IPR011990">
    <property type="entry name" value="TPR-like_helical_dom_sf"/>
</dbReference>
<dbReference type="OrthoDB" id="9991317at2759"/>
<gene>
    <name evidence="3" type="ORF">PIIN_02022</name>
</gene>
<dbReference type="PROSITE" id="PS50005">
    <property type="entry name" value="TPR"/>
    <property type="match status" value="2"/>
</dbReference>
<dbReference type="AlphaFoldDB" id="G4TA13"/>
<comment type="caution">
    <text evidence="3">The sequence shown here is derived from an EMBL/GenBank/DDBJ whole genome shotgun (WGS) entry which is preliminary data.</text>
</comment>
<keyword evidence="4" id="KW-1185">Reference proteome</keyword>
<dbReference type="InterPro" id="IPR019734">
    <property type="entry name" value="TPR_rpt"/>
</dbReference>
<organism evidence="3 4">
    <name type="scientific">Serendipita indica (strain DSM 11827)</name>
    <name type="common">Root endophyte fungus</name>
    <name type="synonym">Piriformospora indica</name>
    <dbReference type="NCBI Taxonomy" id="1109443"/>
    <lineage>
        <taxon>Eukaryota</taxon>
        <taxon>Fungi</taxon>
        <taxon>Dikarya</taxon>
        <taxon>Basidiomycota</taxon>
        <taxon>Agaricomycotina</taxon>
        <taxon>Agaricomycetes</taxon>
        <taxon>Sebacinales</taxon>
        <taxon>Serendipitaceae</taxon>
        <taxon>Serendipita</taxon>
    </lineage>
</organism>
<reference evidence="3 4" key="1">
    <citation type="journal article" date="2011" name="PLoS Pathog.">
        <title>Endophytic Life Strategies Decoded by Genome and Transcriptome Analyses of the Mutualistic Root Symbiont Piriformospora indica.</title>
        <authorList>
            <person name="Zuccaro A."/>
            <person name="Lahrmann U."/>
            <person name="Guldener U."/>
            <person name="Langen G."/>
            <person name="Pfiffi S."/>
            <person name="Biedenkopf D."/>
            <person name="Wong P."/>
            <person name="Samans B."/>
            <person name="Grimm C."/>
            <person name="Basiewicz M."/>
            <person name="Murat C."/>
            <person name="Martin F."/>
            <person name="Kogel K.H."/>
        </authorList>
    </citation>
    <scope>NUCLEOTIDE SEQUENCE [LARGE SCALE GENOMIC DNA]</scope>
    <source>
        <strain evidence="3 4">DSM 11827</strain>
    </source>
</reference>
<feature type="compositionally biased region" description="Polar residues" evidence="2">
    <location>
        <begin position="1"/>
        <end position="12"/>
    </location>
</feature>
<dbReference type="OMA" id="SSPNMKF"/>
<dbReference type="InParanoid" id="G4TA13"/>
<sequence>MSRPQRVSTSKTGGRKNMISWEDVELDGSDEGFSDAEDDSNDEFGSDQIYMSDNENRQDDSDDDAISLTGVPEEPLETIGIMDDAEDMELELEGDFNRNFASKLGGPNAAERAWAFNFQEEFKDDVRQASGKPGQSTGPKLSAEAQTTFGDANFAFVSGQTQEAVQLFQEVIRMEPRHRPSWSALASCYEQLGEPNKALQVDIMGAHLKADAEHWFQLGQKSREKGLAQQALYCFRKACKMIGNPIQSYWEYASLAKEFGHLDEALSALKKILKRQPNNIPVVDEILSITSQLRDFEVAAEVLQGTFDHYRQAYPKGPPDTSDSNGENTTASFHDFHVVALADALIALGRYEQAIKVIRSGARWLQGRGHETHLDVIPDDREFDKDGITRVNEDDEDGEGAYKPLSYHLDVNLRHRLARARIKSGDIKEGRIHAEIVLKEDIQYFVELFGELADAFVEKAAYEDAIPIYERIINGPSGLSVATVTNVGVCYQMLGRLDDAENMYGLGTLNFHIVFPANALAVLEHDPTNKAAKLKLAEVYEAQKEPQKALALVYEVIDARKKGEQNEEEADKSSRVIEQSALISASKDVKRPRKKKAPGAEPVRRLTRVEIQQREKAKTTEIQHTYERIKELGDVFDGKNDVALSTWLALAGTLVDDFREARELYPADRYAVRTKASRFKGLEAQEESMASRLEAEIESVTERPKQKYRNIRPTSYRNLSFQVWVEIIYSLAIASRGQAEYALEILKHVSTSYIFTLKLDPVARFSLLIAQLAITVHTRNHEEMVLVARALMTDFQFNNEPMRIFLACLPPGLRGTDAFIERNLSKWILRMNRIWDMAISTRRAQQRQGSSDEDMEGGPNEDTNKGEVQLKWSVRRGGWTAIRGPKDPEDDGEDESDNSEEATTREPTKLPTKRSPIAWYIQGSMLNASKHNHGALYYMFEAHALAPQDPLICLGLAVSILGRSQGRRADNRQQLIVQAAAYLEEYRKNKGLDNLATQEVEYNFGRFFHQLNLGAFAAHHYNRVLDLAEEWQLTHPDDPGFGPEAAFNLSLLYVLSGAPALAKQLYERWLSI</sequence>
<dbReference type="PANTHER" id="PTHR23082:SF0">
    <property type="entry name" value="GENERAL TRANSCRIPTION FACTOR 3C POLYPEPTIDE 3"/>
    <property type="match status" value="1"/>
</dbReference>
<dbReference type="SUPFAM" id="SSF48452">
    <property type="entry name" value="TPR-like"/>
    <property type="match status" value="3"/>
</dbReference>
<dbReference type="Proteomes" id="UP000007148">
    <property type="component" value="Unassembled WGS sequence"/>
</dbReference>
<dbReference type="GO" id="GO:0006383">
    <property type="term" value="P:transcription by RNA polymerase III"/>
    <property type="evidence" value="ECO:0007669"/>
    <property type="project" value="InterPro"/>
</dbReference>
<feature type="region of interest" description="Disordered" evidence="2">
    <location>
        <begin position="842"/>
        <end position="911"/>
    </location>
</feature>